<dbReference type="GO" id="GO:0046872">
    <property type="term" value="F:metal ion binding"/>
    <property type="evidence" value="ECO:0007669"/>
    <property type="project" value="UniProtKB-KW"/>
</dbReference>
<protein>
    <recommendedName>
        <fullName evidence="5">CENP-V/GFA domain-containing protein</fullName>
    </recommendedName>
</protein>
<proteinExistence type="inferred from homology"/>
<sequence>MSTHPSSISGGCLCGSVRYKIAFPDAASWPPNSATCQCTMCRKFTGALISHDLMVHPSQLVEDVTKSPTYKEYQSSESAIRSFCSECGSGLTWRIKGMDDFIVIFLGTVDEEFLIGTKVNGTEETTEIGVKFRREGGLWKDLCNPNMGSLFWNNAIPGVTDHDMGETKFLQSFPQE</sequence>
<dbReference type="Proteomes" id="UP000054302">
    <property type="component" value="Unassembled WGS sequence"/>
</dbReference>
<reference evidence="6 7" key="1">
    <citation type="submission" date="2015-01" db="EMBL/GenBank/DDBJ databases">
        <title>The Genome Sequence of Exophiala mesophila CBS40295.</title>
        <authorList>
            <consortium name="The Broad Institute Genomics Platform"/>
            <person name="Cuomo C."/>
            <person name="de Hoog S."/>
            <person name="Gorbushina A."/>
            <person name="Stielow B."/>
            <person name="Teixiera M."/>
            <person name="Abouelleil A."/>
            <person name="Chapman S.B."/>
            <person name="Priest M."/>
            <person name="Young S.K."/>
            <person name="Wortman J."/>
            <person name="Nusbaum C."/>
            <person name="Birren B."/>
        </authorList>
    </citation>
    <scope>NUCLEOTIDE SEQUENCE [LARGE SCALE GENOMIC DNA]</scope>
    <source>
        <strain evidence="6 7">CBS 40295</strain>
    </source>
</reference>
<dbReference type="PROSITE" id="PS51891">
    <property type="entry name" value="CENP_V_GFA"/>
    <property type="match status" value="1"/>
</dbReference>
<comment type="similarity">
    <text evidence="1">Belongs to the Gfa family.</text>
</comment>
<dbReference type="EMBL" id="KN847522">
    <property type="protein sequence ID" value="KIV93504.1"/>
    <property type="molecule type" value="Genomic_DNA"/>
</dbReference>
<accession>A0A0D1ZI33</accession>
<keyword evidence="3" id="KW-0862">Zinc</keyword>
<evidence type="ECO:0000256" key="1">
    <source>
        <dbReference type="ARBA" id="ARBA00005495"/>
    </source>
</evidence>
<evidence type="ECO:0000313" key="6">
    <source>
        <dbReference type="EMBL" id="KIV93504.1"/>
    </source>
</evidence>
<dbReference type="AlphaFoldDB" id="A0A0D1ZI33"/>
<name>A0A0D1ZI33_EXOME</name>
<dbReference type="InterPro" id="IPR011057">
    <property type="entry name" value="Mss4-like_sf"/>
</dbReference>
<evidence type="ECO:0000256" key="2">
    <source>
        <dbReference type="ARBA" id="ARBA00022723"/>
    </source>
</evidence>
<dbReference type="SUPFAM" id="SSF51316">
    <property type="entry name" value="Mss4-like"/>
    <property type="match status" value="1"/>
</dbReference>
<evidence type="ECO:0000256" key="4">
    <source>
        <dbReference type="ARBA" id="ARBA00023239"/>
    </source>
</evidence>
<dbReference type="Gene3D" id="3.90.1590.10">
    <property type="entry name" value="glutathione-dependent formaldehyde- activating enzyme (gfa)"/>
    <property type="match status" value="1"/>
</dbReference>
<dbReference type="VEuPathDB" id="FungiDB:PV10_04715"/>
<dbReference type="GeneID" id="27322560"/>
<evidence type="ECO:0000313" key="7">
    <source>
        <dbReference type="Proteomes" id="UP000054302"/>
    </source>
</evidence>
<dbReference type="GO" id="GO:0016846">
    <property type="term" value="F:carbon-sulfur lyase activity"/>
    <property type="evidence" value="ECO:0007669"/>
    <property type="project" value="InterPro"/>
</dbReference>
<evidence type="ECO:0000256" key="3">
    <source>
        <dbReference type="ARBA" id="ARBA00022833"/>
    </source>
</evidence>
<keyword evidence="7" id="KW-1185">Reference proteome</keyword>
<dbReference type="STRING" id="212818.A0A0D1ZI33"/>
<keyword evidence="4" id="KW-0456">Lyase</keyword>
<dbReference type="RefSeq" id="XP_016225078.1">
    <property type="nucleotide sequence ID" value="XM_016369290.1"/>
</dbReference>
<gene>
    <name evidence="6" type="ORF">PV10_04715</name>
</gene>
<feature type="domain" description="CENP-V/GFA" evidence="5">
    <location>
        <begin position="8"/>
        <end position="141"/>
    </location>
</feature>
<dbReference type="HOGENOM" id="CLU_095045_1_0_1"/>
<dbReference type="OMA" id="CQCTMCR"/>
<keyword evidence="2" id="KW-0479">Metal-binding</keyword>
<dbReference type="OrthoDB" id="6329284at2759"/>
<dbReference type="Pfam" id="PF04828">
    <property type="entry name" value="GFA"/>
    <property type="match status" value="1"/>
</dbReference>
<organism evidence="6 7">
    <name type="scientific">Exophiala mesophila</name>
    <name type="common">Black yeast-like fungus</name>
    <dbReference type="NCBI Taxonomy" id="212818"/>
    <lineage>
        <taxon>Eukaryota</taxon>
        <taxon>Fungi</taxon>
        <taxon>Dikarya</taxon>
        <taxon>Ascomycota</taxon>
        <taxon>Pezizomycotina</taxon>
        <taxon>Eurotiomycetes</taxon>
        <taxon>Chaetothyriomycetidae</taxon>
        <taxon>Chaetothyriales</taxon>
        <taxon>Herpotrichiellaceae</taxon>
        <taxon>Exophiala</taxon>
    </lineage>
</organism>
<dbReference type="InterPro" id="IPR006913">
    <property type="entry name" value="CENP-V/GFA"/>
</dbReference>
<dbReference type="PANTHER" id="PTHR33337">
    <property type="entry name" value="GFA DOMAIN-CONTAINING PROTEIN"/>
    <property type="match status" value="1"/>
</dbReference>
<dbReference type="PANTHER" id="PTHR33337:SF40">
    <property type="entry name" value="CENP-V_GFA DOMAIN-CONTAINING PROTEIN-RELATED"/>
    <property type="match status" value="1"/>
</dbReference>
<evidence type="ECO:0000259" key="5">
    <source>
        <dbReference type="PROSITE" id="PS51891"/>
    </source>
</evidence>